<accession>A0A502FKA6</accession>
<feature type="domain" description="Ketoreductase" evidence="2">
    <location>
        <begin position="13"/>
        <end position="183"/>
    </location>
</feature>
<evidence type="ECO:0000313" key="3">
    <source>
        <dbReference type="EMBL" id="TPG49910.1"/>
    </source>
</evidence>
<dbReference type="InterPro" id="IPR002347">
    <property type="entry name" value="SDR_fam"/>
</dbReference>
<evidence type="ECO:0000256" key="1">
    <source>
        <dbReference type="ARBA" id="ARBA00006484"/>
    </source>
</evidence>
<dbReference type="Pfam" id="PF13561">
    <property type="entry name" value="adh_short_C2"/>
    <property type="match status" value="1"/>
</dbReference>
<dbReference type="PANTHER" id="PTHR43943:SF2">
    <property type="entry name" value="DEHYDROGENASE_REDUCTASE 4"/>
    <property type="match status" value="1"/>
</dbReference>
<sequence length="264" mass="27322">MSGAPSLFDLAGQVAVVTGASRGIGRAIALRLAQHGARVVVSSRKAEACQLVVEEIAAAGGEAFAQACNIGRKEDLQALVNAALSRWGRIDAAICNAAVNPHFGPMAGLPDEAFDKIMASNVRSNLWLANMVAPGMAERGGGAIVIVSSIGGLRGSPVLGAYGISKAADMQLARNLAVEWGPRNIRANCIAPGLVRTDFARALWENPDILRKRTRDTPLQRIGEPDEIAGAAVFLASAAGRFMTGQTIVIDGGVLAGSPSMGDD</sequence>
<keyword evidence="4" id="KW-1185">Reference proteome</keyword>
<comment type="similarity">
    <text evidence="1">Belongs to the short-chain dehydrogenases/reductases (SDR) family.</text>
</comment>
<proteinExistence type="inferred from homology"/>
<dbReference type="AlphaFoldDB" id="A0A502FKA6"/>
<dbReference type="Proteomes" id="UP000317078">
    <property type="component" value="Unassembled WGS sequence"/>
</dbReference>
<name>A0A502FKA6_9PROT</name>
<dbReference type="Gene3D" id="3.40.50.720">
    <property type="entry name" value="NAD(P)-binding Rossmann-like Domain"/>
    <property type="match status" value="1"/>
</dbReference>
<gene>
    <name evidence="3" type="ORF">EAH89_20495</name>
</gene>
<dbReference type="SUPFAM" id="SSF51735">
    <property type="entry name" value="NAD(P)-binding Rossmann-fold domains"/>
    <property type="match status" value="1"/>
</dbReference>
<comment type="caution">
    <text evidence="3">The sequence shown here is derived from an EMBL/GenBank/DDBJ whole genome shotgun (WGS) entry which is preliminary data.</text>
</comment>
<dbReference type="InterPro" id="IPR020904">
    <property type="entry name" value="Sc_DH/Rdtase_CS"/>
</dbReference>
<reference evidence="3 4" key="1">
    <citation type="journal article" date="2019" name="Environ. Microbiol.">
        <title>Species interactions and distinct microbial communities in high Arctic permafrost affected cryosols are associated with the CH4 and CO2 gas fluxes.</title>
        <authorList>
            <person name="Altshuler I."/>
            <person name="Hamel J."/>
            <person name="Turney S."/>
            <person name="Magnuson E."/>
            <person name="Levesque R."/>
            <person name="Greer C."/>
            <person name="Whyte L.G."/>
        </authorList>
    </citation>
    <scope>NUCLEOTIDE SEQUENCE [LARGE SCALE GENOMIC DNA]</scope>
    <source>
        <strain evidence="3 4">S9.3B</strain>
    </source>
</reference>
<dbReference type="OrthoDB" id="9789398at2"/>
<dbReference type="NCBIfam" id="NF005559">
    <property type="entry name" value="PRK07231.1"/>
    <property type="match status" value="1"/>
</dbReference>
<dbReference type="InterPro" id="IPR036291">
    <property type="entry name" value="NAD(P)-bd_dom_sf"/>
</dbReference>
<dbReference type="PROSITE" id="PS00061">
    <property type="entry name" value="ADH_SHORT"/>
    <property type="match status" value="1"/>
</dbReference>
<evidence type="ECO:0000259" key="2">
    <source>
        <dbReference type="SMART" id="SM00822"/>
    </source>
</evidence>
<dbReference type="EMBL" id="RCZP01000026">
    <property type="protein sequence ID" value="TPG49910.1"/>
    <property type="molecule type" value="Genomic_DNA"/>
</dbReference>
<dbReference type="PANTHER" id="PTHR43943">
    <property type="entry name" value="DEHYDROGENASE/REDUCTASE (SDR FAMILY) MEMBER 4"/>
    <property type="match status" value="1"/>
</dbReference>
<dbReference type="RefSeq" id="WP_140885600.1">
    <property type="nucleotide sequence ID" value="NZ_RCZP01000026.1"/>
</dbReference>
<protein>
    <submittedName>
        <fullName evidence="3">SDR family oxidoreductase</fullName>
    </submittedName>
</protein>
<dbReference type="PRINTS" id="PR00081">
    <property type="entry name" value="GDHRDH"/>
</dbReference>
<dbReference type="InterPro" id="IPR057326">
    <property type="entry name" value="KR_dom"/>
</dbReference>
<evidence type="ECO:0000313" key="4">
    <source>
        <dbReference type="Proteomes" id="UP000317078"/>
    </source>
</evidence>
<organism evidence="3 4">
    <name type="scientific">Muricoccus nepalensis</name>
    <dbReference type="NCBI Taxonomy" id="1854500"/>
    <lineage>
        <taxon>Bacteria</taxon>
        <taxon>Pseudomonadati</taxon>
        <taxon>Pseudomonadota</taxon>
        <taxon>Alphaproteobacteria</taxon>
        <taxon>Acetobacterales</taxon>
        <taxon>Roseomonadaceae</taxon>
        <taxon>Muricoccus</taxon>
    </lineage>
</organism>
<dbReference type="FunFam" id="3.40.50.720:FF:000084">
    <property type="entry name" value="Short-chain dehydrogenase reductase"/>
    <property type="match status" value="1"/>
</dbReference>
<dbReference type="SMART" id="SM00822">
    <property type="entry name" value="PKS_KR"/>
    <property type="match status" value="1"/>
</dbReference>